<keyword evidence="2" id="KW-0479">Metal-binding</keyword>
<evidence type="ECO:0000313" key="6">
    <source>
        <dbReference type="EMBL" id="MUN29905.1"/>
    </source>
</evidence>
<dbReference type="GO" id="GO:0051536">
    <property type="term" value="F:iron-sulfur cluster binding"/>
    <property type="evidence" value="ECO:0007669"/>
    <property type="project" value="UniProtKB-KW"/>
</dbReference>
<name>A0A6A9QRH0_SULME</name>
<keyword evidence="1" id="KW-0949">S-adenosyl-L-methionine</keyword>
<dbReference type="SFLD" id="SFLDS00029">
    <property type="entry name" value="Radical_SAM"/>
    <property type="match status" value="1"/>
</dbReference>
<dbReference type="PROSITE" id="PS51918">
    <property type="entry name" value="RADICAL_SAM"/>
    <property type="match status" value="1"/>
</dbReference>
<evidence type="ECO:0000256" key="4">
    <source>
        <dbReference type="ARBA" id="ARBA00023014"/>
    </source>
</evidence>
<dbReference type="OrthoDB" id="35347at2157"/>
<proteinExistence type="predicted"/>
<keyword evidence="7" id="KW-1185">Reference proteome</keyword>
<dbReference type="Gene3D" id="3.20.20.70">
    <property type="entry name" value="Aldolase class I"/>
    <property type="match status" value="1"/>
</dbReference>
<dbReference type="CDD" id="cd01335">
    <property type="entry name" value="Radical_SAM"/>
    <property type="match status" value="1"/>
</dbReference>
<reference evidence="6 7" key="1">
    <citation type="submission" date="2019-10" db="EMBL/GenBank/DDBJ databases">
        <title>Sequencing and Assembly of Multiple Reported Metal-Biooxidizing Members of the Extremely Thermoacidophilic Archaeal Family Sulfolobaceae.</title>
        <authorList>
            <person name="Counts J.A."/>
            <person name="Kelly R.M."/>
        </authorList>
    </citation>
    <scope>NUCLEOTIDE SEQUENCE [LARGE SCALE GENOMIC DNA]</scope>
    <source>
        <strain evidence="6 7">DSM 6482</strain>
    </source>
</reference>
<organism evidence="6 7">
    <name type="scientific">Sulfuracidifex metallicus DSM 6482 = JCM 9184</name>
    <dbReference type="NCBI Taxonomy" id="523847"/>
    <lineage>
        <taxon>Archaea</taxon>
        <taxon>Thermoproteota</taxon>
        <taxon>Thermoprotei</taxon>
        <taxon>Sulfolobales</taxon>
        <taxon>Sulfolobaceae</taxon>
        <taxon>Sulfuracidifex</taxon>
    </lineage>
</organism>
<dbReference type="SUPFAM" id="SSF102114">
    <property type="entry name" value="Radical SAM enzymes"/>
    <property type="match status" value="1"/>
</dbReference>
<evidence type="ECO:0000259" key="5">
    <source>
        <dbReference type="PROSITE" id="PS51918"/>
    </source>
</evidence>
<feature type="domain" description="Radical SAM core" evidence="5">
    <location>
        <begin position="20"/>
        <end position="241"/>
    </location>
</feature>
<comment type="caution">
    <text evidence="6">The sequence shown here is derived from an EMBL/GenBank/DDBJ whole genome shotgun (WGS) entry which is preliminary data.</text>
</comment>
<evidence type="ECO:0000256" key="3">
    <source>
        <dbReference type="ARBA" id="ARBA00023004"/>
    </source>
</evidence>
<dbReference type="InterPro" id="IPR006638">
    <property type="entry name" value="Elp3/MiaA/NifB-like_rSAM"/>
</dbReference>
<dbReference type="AlphaFoldDB" id="A0A6A9QRH0"/>
<keyword evidence="3" id="KW-0408">Iron</keyword>
<dbReference type="InterPro" id="IPR058240">
    <property type="entry name" value="rSAM_sf"/>
</dbReference>
<accession>A0A6A9QRH0</accession>
<dbReference type="GO" id="GO:0046872">
    <property type="term" value="F:metal ion binding"/>
    <property type="evidence" value="ECO:0007669"/>
    <property type="project" value="UniProtKB-KW"/>
</dbReference>
<dbReference type="Proteomes" id="UP000470772">
    <property type="component" value="Unassembled WGS sequence"/>
</dbReference>
<dbReference type="SMART" id="SM00729">
    <property type="entry name" value="Elp3"/>
    <property type="match status" value="1"/>
</dbReference>
<dbReference type="InterPro" id="IPR013785">
    <property type="entry name" value="Aldolase_TIM"/>
</dbReference>
<sequence length="297" mass="32803">MRPLFLYSPMLKRYENDYMNSSKGWKPISVTGTSCAFNCKHCGKRVLEGMKDGSTVNSFEKEFVDAIMRGDEGVILSGGSTARGDVPIWKYSDITKKYAQKMTIIAHTGVVKSPEIAKKFSEAGVRIALLDMVGDDETIRDILGQPFTVDDYLNSFKYLKQAGMRVTPHVIVGLSKKGLEGDLHALDLLTEVKPDAVIVVGLMPLVGTKMEGSRQPSPEEMISVMREARDQFQVPVMLGCARPRGSPYLKVEKFAVDYGIDGIAFPEEETIVYAQGRRPVHLSSACCGNVVQDILRV</sequence>
<gene>
    <name evidence="6" type="ORF">GC250_10785</name>
</gene>
<dbReference type="Pfam" id="PF04055">
    <property type="entry name" value="Radical_SAM"/>
    <property type="match status" value="1"/>
</dbReference>
<dbReference type="SFLD" id="SFLDG01113">
    <property type="entry name" value="Uncharacterised_Radical_SAM_Su"/>
    <property type="match status" value="1"/>
</dbReference>
<dbReference type="PANTHER" id="PTHR43288">
    <property type="entry name" value="BIOTIN SYNTHASE-RELATED PROTEIN, RADICAL SAM SUPERFAMILY"/>
    <property type="match status" value="1"/>
</dbReference>
<keyword evidence="4" id="KW-0411">Iron-sulfur</keyword>
<evidence type="ECO:0000313" key="7">
    <source>
        <dbReference type="Proteomes" id="UP000470772"/>
    </source>
</evidence>
<dbReference type="InterPro" id="IPR007197">
    <property type="entry name" value="rSAM"/>
</dbReference>
<evidence type="ECO:0000256" key="2">
    <source>
        <dbReference type="ARBA" id="ARBA00022723"/>
    </source>
</evidence>
<protein>
    <submittedName>
        <fullName evidence="6">Radical SAM protein</fullName>
    </submittedName>
</protein>
<dbReference type="GO" id="GO:0003824">
    <property type="term" value="F:catalytic activity"/>
    <property type="evidence" value="ECO:0007669"/>
    <property type="project" value="InterPro"/>
</dbReference>
<dbReference type="PANTHER" id="PTHR43288:SF2">
    <property type="entry name" value="RADICAL SAM CORE DOMAIN-CONTAINING PROTEIN"/>
    <property type="match status" value="1"/>
</dbReference>
<dbReference type="EMBL" id="WGGD01000005">
    <property type="protein sequence ID" value="MUN29905.1"/>
    <property type="molecule type" value="Genomic_DNA"/>
</dbReference>
<dbReference type="RefSeq" id="WP_054838471.1">
    <property type="nucleotide sequence ID" value="NZ_BBBY01000009.1"/>
</dbReference>
<evidence type="ECO:0000256" key="1">
    <source>
        <dbReference type="ARBA" id="ARBA00022691"/>
    </source>
</evidence>